<feature type="region of interest" description="Disordered" evidence="8">
    <location>
        <begin position="34"/>
        <end position="76"/>
    </location>
</feature>
<dbReference type="Proteomes" id="UP000237061">
    <property type="component" value="Unassembled WGS sequence"/>
</dbReference>
<evidence type="ECO:0000256" key="8">
    <source>
        <dbReference type="SAM" id="MobiDB-lite"/>
    </source>
</evidence>
<keyword evidence="3 7" id="KW-0812">Transmembrane</keyword>
<dbReference type="Pfam" id="PF06781">
    <property type="entry name" value="CrgA"/>
    <property type="match status" value="1"/>
</dbReference>
<keyword evidence="6 7" id="KW-0131">Cell cycle</keyword>
<sequence length="137" mass="14923">MQSATALNAARITSTIAAVHRLGIICPATSQQQELPSTHHGCRFSRPLRQGAPVPESKSRPRPTKGPATTPSSKTQKPNAVWFLPVMVTLMLLGLVWIITYYISDGALPIPNINNWNIGIGFGIALAGFMMTTRWRS</sequence>
<dbReference type="GO" id="GO:0005886">
    <property type="term" value="C:plasma membrane"/>
    <property type="evidence" value="ECO:0007669"/>
    <property type="project" value="UniProtKB-SubCell"/>
</dbReference>
<comment type="similarity">
    <text evidence="7">Belongs to the CrgA family.</text>
</comment>
<dbReference type="InterPro" id="IPR009619">
    <property type="entry name" value="CrgA"/>
</dbReference>
<dbReference type="EMBL" id="PPXC01000005">
    <property type="protein sequence ID" value="POH73757.1"/>
    <property type="molecule type" value="Genomic_DNA"/>
</dbReference>
<keyword evidence="1 7" id="KW-1003">Cell membrane</keyword>
<accession>A0A2S3ZXX5</accession>
<evidence type="ECO:0000256" key="2">
    <source>
        <dbReference type="ARBA" id="ARBA00022618"/>
    </source>
</evidence>
<dbReference type="HAMAP" id="MF_00631">
    <property type="entry name" value="CrgA"/>
    <property type="match status" value="1"/>
</dbReference>
<comment type="function">
    <text evidence="7">Involved in cell division.</text>
</comment>
<evidence type="ECO:0000313" key="9">
    <source>
        <dbReference type="EMBL" id="POH73757.1"/>
    </source>
</evidence>
<reference evidence="9 10" key="1">
    <citation type="submission" date="2018-01" db="EMBL/GenBank/DDBJ databases">
        <title>Arthrobacter sp. nov., from glaciers in China.</title>
        <authorList>
            <person name="Liu Q."/>
            <person name="Xin Y.-H."/>
        </authorList>
    </citation>
    <scope>NUCLEOTIDE SEQUENCE [LARGE SCALE GENOMIC DNA]</scope>
    <source>
        <strain evidence="9 10">HLT2-12-2</strain>
    </source>
</reference>
<comment type="caution">
    <text evidence="9">The sequence shown here is derived from an EMBL/GenBank/DDBJ whole genome shotgun (WGS) entry which is preliminary data.</text>
</comment>
<keyword evidence="2 7" id="KW-0132">Cell division</keyword>
<evidence type="ECO:0000256" key="5">
    <source>
        <dbReference type="ARBA" id="ARBA00023136"/>
    </source>
</evidence>
<evidence type="ECO:0000256" key="6">
    <source>
        <dbReference type="ARBA" id="ARBA00023306"/>
    </source>
</evidence>
<dbReference type="AlphaFoldDB" id="A0A2S3ZXX5"/>
<feature type="transmembrane region" description="Helical" evidence="7">
    <location>
        <begin position="81"/>
        <end position="104"/>
    </location>
</feature>
<evidence type="ECO:0000256" key="4">
    <source>
        <dbReference type="ARBA" id="ARBA00022989"/>
    </source>
</evidence>
<evidence type="ECO:0000256" key="7">
    <source>
        <dbReference type="HAMAP-Rule" id="MF_00631"/>
    </source>
</evidence>
<organism evidence="9 10">
    <name type="scientific">Arthrobacter glacialis</name>
    <dbReference type="NCBI Taxonomy" id="1664"/>
    <lineage>
        <taxon>Bacteria</taxon>
        <taxon>Bacillati</taxon>
        <taxon>Actinomycetota</taxon>
        <taxon>Actinomycetes</taxon>
        <taxon>Micrococcales</taxon>
        <taxon>Micrococcaceae</taxon>
        <taxon>Arthrobacter</taxon>
    </lineage>
</organism>
<protein>
    <recommendedName>
        <fullName evidence="7">Cell division protein CrgA</fullName>
    </recommendedName>
</protein>
<feature type="transmembrane region" description="Helical" evidence="7">
    <location>
        <begin position="116"/>
        <end position="135"/>
    </location>
</feature>
<keyword evidence="4 7" id="KW-1133">Transmembrane helix</keyword>
<dbReference type="GO" id="GO:0051301">
    <property type="term" value="P:cell division"/>
    <property type="evidence" value="ECO:0007669"/>
    <property type="project" value="UniProtKB-UniRule"/>
</dbReference>
<gene>
    <name evidence="7" type="primary">crgA</name>
    <name evidence="9" type="ORF">CVS27_07435</name>
</gene>
<name>A0A2S3ZXX5_ARTGL</name>
<comment type="subcellular location">
    <subcellularLocation>
        <location evidence="7">Cell membrane</location>
        <topology evidence="7">Multi-pass membrane protein</topology>
    </subcellularLocation>
</comment>
<keyword evidence="5 7" id="KW-0472">Membrane</keyword>
<evidence type="ECO:0000256" key="3">
    <source>
        <dbReference type="ARBA" id="ARBA00022692"/>
    </source>
</evidence>
<evidence type="ECO:0000313" key="10">
    <source>
        <dbReference type="Proteomes" id="UP000237061"/>
    </source>
</evidence>
<proteinExistence type="inferred from homology"/>
<keyword evidence="10" id="KW-1185">Reference proteome</keyword>
<feature type="compositionally biased region" description="Polar residues" evidence="8">
    <location>
        <begin position="67"/>
        <end position="76"/>
    </location>
</feature>
<evidence type="ECO:0000256" key="1">
    <source>
        <dbReference type="ARBA" id="ARBA00022475"/>
    </source>
</evidence>